<dbReference type="RefSeq" id="WP_159551577.1">
    <property type="nucleotide sequence ID" value="NZ_CP035042.1"/>
</dbReference>
<dbReference type="OrthoDB" id="6173939at2"/>
<dbReference type="Proteomes" id="UP000464013">
    <property type="component" value="Chromosome"/>
</dbReference>
<dbReference type="KEGG" id="htx:EKK97_10055"/>
<dbReference type="EMBL" id="CP035042">
    <property type="protein sequence ID" value="QHC49879.1"/>
    <property type="molecule type" value="Genomic_DNA"/>
</dbReference>
<proteinExistence type="predicted"/>
<gene>
    <name evidence="1" type="ORF">EKK97_10055</name>
</gene>
<evidence type="ECO:0000313" key="1">
    <source>
        <dbReference type="EMBL" id="QHC49879.1"/>
    </source>
</evidence>
<keyword evidence="2" id="KW-1185">Reference proteome</keyword>
<protein>
    <submittedName>
        <fullName evidence="1">Uncharacterized protein</fullName>
    </submittedName>
</protein>
<name>A0A6I6SH96_9GAMM</name>
<dbReference type="AlphaFoldDB" id="A0A6I6SH96"/>
<organism evidence="1 2">
    <name type="scientific">Billgrantia tianxiuensis</name>
    <dbReference type="NCBI Taxonomy" id="2497861"/>
    <lineage>
        <taxon>Bacteria</taxon>
        <taxon>Pseudomonadati</taxon>
        <taxon>Pseudomonadota</taxon>
        <taxon>Gammaproteobacteria</taxon>
        <taxon>Oceanospirillales</taxon>
        <taxon>Halomonadaceae</taxon>
        <taxon>Billgrantia</taxon>
    </lineage>
</organism>
<evidence type="ECO:0000313" key="2">
    <source>
        <dbReference type="Proteomes" id="UP000464013"/>
    </source>
</evidence>
<sequence length="59" mass="6828">MTTLRFSTIWDLPLATRREADETPAAPTTERFLTIWDSPRLTTSAKGKRSPRKLSKFYL</sequence>
<reference evidence="1 2" key="1">
    <citation type="submission" date="2019-01" db="EMBL/GenBank/DDBJ databases">
        <title>Complete genome of a denitifying bacterium Halomons sp. BC-M4-5.</title>
        <authorList>
            <person name="Wang L."/>
            <person name="Shao Z."/>
        </authorList>
    </citation>
    <scope>NUCLEOTIDE SEQUENCE [LARGE SCALE GENOMIC DNA]</scope>
    <source>
        <strain evidence="1 2">BC-M4-5</strain>
    </source>
</reference>
<accession>A0A6I6SH96</accession>